<comment type="catalytic activity">
    <reaction evidence="4">
        <text>a 2'-deoxyadenosine in DNA + S-adenosyl-L-methionine = an N(6)-methyl-2'-deoxyadenosine in DNA + S-adenosyl-L-homocysteine + H(+)</text>
        <dbReference type="Rhea" id="RHEA:15197"/>
        <dbReference type="Rhea" id="RHEA-COMP:12418"/>
        <dbReference type="Rhea" id="RHEA-COMP:12419"/>
        <dbReference type="ChEBI" id="CHEBI:15378"/>
        <dbReference type="ChEBI" id="CHEBI:57856"/>
        <dbReference type="ChEBI" id="CHEBI:59789"/>
        <dbReference type="ChEBI" id="CHEBI:90615"/>
        <dbReference type="ChEBI" id="CHEBI:90616"/>
        <dbReference type="EC" id="2.1.1.72"/>
    </reaction>
</comment>
<evidence type="ECO:0000256" key="2">
    <source>
        <dbReference type="ARBA" id="ARBA00022603"/>
    </source>
</evidence>
<dbReference type="InterPro" id="IPR029126">
    <property type="entry name" value="BpuSI_N"/>
</dbReference>
<proteinExistence type="predicted"/>
<comment type="caution">
    <text evidence="8">The sequence shown here is derived from an EMBL/GenBank/DDBJ whole genome shotgun (WGS) entry which is preliminary data.</text>
</comment>
<evidence type="ECO:0000259" key="5">
    <source>
        <dbReference type="Pfam" id="PF02384"/>
    </source>
</evidence>
<dbReference type="PRINTS" id="PR00507">
    <property type="entry name" value="N12N6MTFRASE"/>
</dbReference>
<sequence>MIHYSDSEVSVFHPICENALNKAIRSLGLASTYRAVHHRHTGSLEMDYVIENVTTGKYLCVIEVKRTPADVNSTRYQMQAMSYVQSNTGMNERTFYFLTNLEYSYAFRYDASRPRPFQQMLLPGLNHIANFSVDDENVVTNKLAAYFASYLNDFISDTYTYMLTLETFAANMEPLKAMPREWKSHLAIYFYEFIRGSFNYIHRTDLRDVRLFGHDVSKICAEASRVNFKGIYDYSVTSFTPTVSVTNIDLVNLYELGQQNVTGDSIANVLHSIVSSGHEHDGEVATDLELGRIVAALAKDEIGTLAPSDIVCDPAAGSGNLISAAIDLMNLQPTQILANDINTKLIELLTLRIGLNFANIISKTNSPTVSCEDICNLSPSFFSRVKLILMNPPYVAGINCVSRKQPFYQKILSLTGAAPKTEIGQMPLESVFLELITELVAPGTVVACVFPSTQLSAKGKEAIATREMLLDSFGLRTIFMYPDNDIFDAVAKSTCVLIGRVKQPANDVRIISSYTSIPDIDEGMFSHAIKQSLFNGFTSIMPGVDAKKISISDMRTSVLDGWKMLNRELEEGQNFINTNFASSTRFSLVGNLTTKLKRGPAGNKGGSDLLFINKNKPLYDKYLPLGLSVAPGMCNSKYDSFVVGMGDTQCLDERINSPTLVNSIIADYISLVSTGGKQQKKVKSALEWLDIVKAESLKSFPAHSVLIPRGTRKDGSIYYADTITFVSTNFFVLPFANQRDAILSATWMSTVFYQVMVEVNCKNQEGMRKMEKTEINNTYVPVFSTVSASTYTDLLAEIGTLEFVDLHHPIVRDVDRIWANELFGANANTMLDEAVRILTYLADVRDQR</sequence>
<dbReference type="EC" id="2.1.1.72" evidence="1"/>
<dbReference type="InterPro" id="IPR050953">
    <property type="entry name" value="N4_N6_ade-DNA_methylase"/>
</dbReference>
<dbReference type="AlphaFoldDB" id="A0A414UFU7"/>
<accession>A0A414UFU7</accession>
<dbReference type="GO" id="GO:0008170">
    <property type="term" value="F:N-methyltransferase activity"/>
    <property type="evidence" value="ECO:0007669"/>
    <property type="project" value="InterPro"/>
</dbReference>
<evidence type="ECO:0000259" key="6">
    <source>
        <dbReference type="Pfam" id="PF15516"/>
    </source>
</evidence>
<evidence type="ECO:0000256" key="4">
    <source>
        <dbReference type="ARBA" id="ARBA00047942"/>
    </source>
</evidence>
<feature type="domain" description="DNA methylase adenine-specific" evidence="5">
    <location>
        <begin position="269"/>
        <end position="508"/>
    </location>
</feature>
<dbReference type="Proteomes" id="UP000286595">
    <property type="component" value="Unassembled WGS sequence"/>
</dbReference>
<dbReference type="Gene3D" id="3.90.1570.30">
    <property type="match status" value="1"/>
</dbReference>
<evidence type="ECO:0000259" key="7">
    <source>
        <dbReference type="Pfam" id="PF22008"/>
    </source>
</evidence>
<name>A0A414UFU7_9FIRM</name>
<reference evidence="8 9" key="1">
    <citation type="submission" date="2018-08" db="EMBL/GenBank/DDBJ databases">
        <title>A genome reference for cultivated species of the human gut microbiota.</title>
        <authorList>
            <person name="Zou Y."/>
            <person name="Xue W."/>
            <person name="Luo G."/>
        </authorList>
    </citation>
    <scope>NUCLEOTIDE SEQUENCE [LARGE SCALE GENOMIC DNA]</scope>
    <source>
        <strain evidence="8 9">AM22-12LB</strain>
    </source>
</reference>
<evidence type="ECO:0000313" key="9">
    <source>
        <dbReference type="Proteomes" id="UP000286595"/>
    </source>
</evidence>
<organism evidence="8 9">
    <name type="scientific">Coprococcus comes</name>
    <dbReference type="NCBI Taxonomy" id="410072"/>
    <lineage>
        <taxon>Bacteria</taxon>
        <taxon>Bacillati</taxon>
        <taxon>Bacillota</taxon>
        <taxon>Clostridia</taxon>
        <taxon>Lachnospirales</taxon>
        <taxon>Lachnospiraceae</taxon>
        <taxon>Coprococcus</taxon>
    </lineage>
</organism>
<keyword evidence="3" id="KW-0808">Transferase</keyword>
<dbReference type="InterPro" id="IPR029063">
    <property type="entry name" value="SAM-dependent_MTases_sf"/>
</dbReference>
<dbReference type="GO" id="GO:0032259">
    <property type="term" value="P:methylation"/>
    <property type="evidence" value="ECO:0007669"/>
    <property type="project" value="UniProtKB-KW"/>
</dbReference>
<dbReference type="PANTHER" id="PTHR33841">
    <property type="entry name" value="DNA METHYLTRANSFERASE YEEA-RELATED"/>
    <property type="match status" value="1"/>
</dbReference>
<evidence type="ECO:0000256" key="3">
    <source>
        <dbReference type="ARBA" id="ARBA00022679"/>
    </source>
</evidence>
<dbReference type="Pfam" id="PF22008">
    <property type="entry name" value="BpuSI_TRD"/>
    <property type="match status" value="1"/>
</dbReference>
<gene>
    <name evidence="8" type="ORF">DW252_01705</name>
</gene>
<dbReference type="SUPFAM" id="SSF53335">
    <property type="entry name" value="S-adenosyl-L-methionine-dependent methyltransferases"/>
    <property type="match status" value="1"/>
</dbReference>
<feature type="domain" description="Restriction endonuclease BpuSI N-terminal" evidence="6">
    <location>
        <begin position="2"/>
        <end position="152"/>
    </location>
</feature>
<dbReference type="Pfam" id="PF15516">
    <property type="entry name" value="BpuSI_N"/>
    <property type="match status" value="1"/>
</dbReference>
<feature type="domain" description="Restriction endonuclease BpuSI specificity" evidence="7">
    <location>
        <begin position="597"/>
        <end position="834"/>
    </location>
</feature>
<evidence type="ECO:0000313" key="8">
    <source>
        <dbReference type="EMBL" id="RHG62282.1"/>
    </source>
</evidence>
<dbReference type="GO" id="GO:0003677">
    <property type="term" value="F:DNA binding"/>
    <property type="evidence" value="ECO:0007669"/>
    <property type="project" value="InterPro"/>
</dbReference>
<dbReference type="RefSeq" id="WP_118217334.1">
    <property type="nucleotide sequence ID" value="NZ_QRIM01000002.1"/>
</dbReference>
<dbReference type="Pfam" id="PF02384">
    <property type="entry name" value="N6_Mtase"/>
    <property type="match status" value="1"/>
</dbReference>
<protein>
    <recommendedName>
        <fullName evidence="1">site-specific DNA-methyltransferase (adenine-specific)</fullName>
        <ecNumber evidence="1">2.1.1.72</ecNumber>
    </recommendedName>
</protein>
<dbReference type="GO" id="GO:0009007">
    <property type="term" value="F:site-specific DNA-methyltransferase (adenine-specific) activity"/>
    <property type="evidence" value="ECO:0007669"/>
    <property type="project" value="UniProtKB-EC"/>
</dbReference>
<dbReference type="InterPro" id="IPR003356">
    <property type="entry name" value="DNA_methylase_A-5"/>
</dbReference>
<dbReference type="EMBL" id="QRIM01000002">
    <property type="protein sequence ID" value="RHG62282.1"/>
    <property type="molecule type" value="Genomic_DNA"/>
</dbReference>
<dbReference type="PANTHER" id="PTHR33841:SF1">
    <property type="entry name" value="DNA METHYLTRANSFERASE A"/>
    <property type="match status" value="1"/>
</dbReference>
<keyword evidence="2" id="KW-0489">Methyltransferase</keyword>
<dbReference type="Gene3D" id="3.40.50.12420">
    <property type="match status" value="1"/>
</dbReference>
<dbReference type="InterPro" id="IPR054164">
    <property type="entry name" value="BpuSI_TRD"/>
</dbReference>
<evidence type="ECO:0000256" key="1">
    <source>
        <dbReference type="ARBA" id="ARBA00011900"/>
    </source>
</evidence>